<keyword evidence="3 6" id="KW-0032">Aminotransferase</keyword>
<evidence type="ECO:0000313" key="9">
    <source>
        <dbReference type="Proteomes" id="UP000198528"/>
    </source>
</evidence>
<gene>
    <name evidence="6" type="primary">hisC</name>
    <name evidence="8" type="ORF">SAMN04487824_10446</name>
</gene>
<dbReference type="RefSeq" id="WP_090845428.1">
    <property type="nucleotide sequence ID" value="NZ_FMZL01000004.1"/>
</dbReference>
<evidence type="ECO:0000259" key="7">
    <source>
        <dbReference type="Pfam" id="PF00155"/>
    </source>
</evidence>
<comment type="pathway">
    <text evidence="6">Amino-acid biosynthesis; L-histidine biosynthesis; L-histidine from 5-phospho-alpha-D-ribose 1-diphosphate: step 7/9.</text>
</comment>
<dbReference type="EMBL" id="FMZL01000004">
    <property type="protein sequence ID" value="SDC15544.1"/>
    <property type="molecule type" value="Genomic_DNA"/>
</dbReference>
<keyword evidence="6" id="KW-0368">Histidine biosynthesis</keyword>
<evidence type="ECO:0000256" key="6">
    <source>
        <dbReference type="HAMAP-Rule" id="MF_01023"/>
    </source>
</evidence>
<evidence type="ECO:0000256" key="4">
    <source>
        <dbReference type="ARBA" id="ARBA00022679"/>
    </source>
</evidence>
<comment type="subunit">
    <text evidence="2 6">Homodimer.</text>
</comment>
<dbReference type="UniPathway" id="UPA00031">
    <property type="reaction ID" value="UER00012"/>
</dbReference>
<keyword evidence="6" id="KW-0028">Amino-acid biosynthesis</keyword>
<dbReference type="Pfam" id="PF00155">
    <property type="entry name" value="Aminotran_1_2"/>
    <property type="match status" value="1"/>
</dbReference>
<dbReference type="EC" id="2.6.1.9" evidence="6"/>
<evidence type="ECO:0000256" key="2">
    <source>
        <dbReference type="ARBA" id="ARBA00011738"/>
    </source>
</evidence>
<dbReference type="InterPro" id="IPR005861">
    <property type="entry name" value="HisP_aminotrans"/>
</dbReference>
<protein>
    <recommendedName>
        <fullName evidence="6">Histidinol-phosphate aminotransferase</fullName>
        <ecNumber evidence="6">2.6.1.9</ecNumber>
    </recommendedName>
    <alternativeName>
        <fullName evidence="6">Imidazole acetol-phosphate transaminase</fullName>
    </alternativeName>
</protein>
<dbReference type="InterPro" id="IPR004839">
    <property type="entry name" value="Aminotransferase_I/II_large"/>
</dbReference>
<organism evidence="8 9">
    <name type="scientific">Parafannyhessea umbonata</name>
    <dbReference type="NCBI Taxonomy" id="604330"/>
    <lineage>
        <taxon>Bacteria</taxon>
        <taxon>Bacillati</taxon>
        <taxon>Actinomycetota</taxon>
        <taxon>Coriobacteriia</taxon>
        <taxon>Coriobacteriales</taxon>
        <taxon>Atopobiaceae</taxon>
        <taxon>Parafannyhessea</taxon>
    </lineage>
</organism>
<proteinExistence type="inferred from homology"/>
<dbReference type="Gene3D" id="3.40.640.10">
    <property type="entry name" value="Type I PLP-dependent aspartate aminotransferase-like (Major domain)"/>
    <property type="match status" value="1"/>
</dbReference>
<comment type="cofactor">
    <cofactor evidence="1 6">
        <name>pyridoxal 5'-phosphate</name>
        <dbReference type="ChEBI" id="CHEBI:597326"/>
    </cofactor>
</comment>
<feature type="domain" description="Aminotransferase class I/classII large" evidence="7">
    <location>
        <begin position="26"/>
        <end position="346"/>
    </location>
</feature>
<feature type="modified residue" description="N6-(pyridoxal phosphate)lysine" evidence="6">
    <location>
        <position position="211"/>
    </location>
</feature>
<dbReference type="AlphaFoldDB" id="A0A1G6J9T6"/>
<dbReference type="GO" id="GO:0030170">
    <property type="term" value="F:pyridoxal phosphate binding"/>
    <property type="evidence" value="ECO:0007669"/>
    <property type="project" value="InterPro"/>
</dbReference>
<dbReference type="InterPro" id="IPR015424">
    <property type="entry name" value="PyrdxlP-dep_Trfase"/>
</dbReference>
<dbReference type="InterPro" id="IPR015421">
    <property type="entry name" value="PyrdxlP-dep_Trfase_major"/>
</dbReference>
<evidence type="ECO:0000256" key="1">
    <source>
        <dbReference type="ARBA" id="ARBA00001933"/>
    </source>
</evidence>
<dbReference type="InterPro" id="IPR050106">
    <property type="entry name" value="HistidinolP_aminotransfase"/>
</dbReference>
<comment type="catalytic activity">
    <reaction evidence="6">
        <text>L-histidinol phosphate + 2-oxoglutarate = 3-(imidazol-4-yl)-2-oxopropyl phosphate + L-glutamate</text>
        <dbReference type="Rhea" id="RHEA:23744"/>
        <dbReference type="ChEBI" id="CHEBI:16810"/>
        <dbReference type="ChEBI" id="CHEBI:29985"/>
        <dbReference type="ChEBI" id="CHEBI:57766"/>
        <dbReference type="ChEBI" id="CHEBI:57980"/>
        <dbReference type="EC" id="2.6.1.9"/>
    </reaction>
</comment>
<keyword evidence="4 6" id="KW-0808">Transferase</keyword>
<evidence type="ECO:0000256" key="5">
    <source>
        <dbReference type="ARBA" id="ARBA00022898"/>
    </source>
</evidence>
<dbReference type="Gene3D" id="3.90.1150.10">
    <property type="entry name" value="Aspartate Aminotransferase, domain 1"/>
    <property type="match status" value="1"/>
</dbReference>
<sequence>MSEFLASRFANACPYRPGEQPKDRTYVKLNANETSVAPSPRVRDALRDEGLFEGLGRYADPYCMPLRRAVARTYGVDAEEVFVGNGSDEVLGFVMQTFMGPGARVCFPDVTYGFYHDFAVTFGLDWEYVPVRDDFGVDVAALCDTDRHVLLANPNSPTGIALGRDEVEKIVASRPERLVVLDEAYVDYCGESCVPLVREHRNLIVVHTMSKSRNLAGAHIGYAIAQADLVKDLEDIKFAFNPFNLSAPTMAVGIAALSDPEYYRATVADTVRTREASRAELAAMGFAVLPSSTNFLLASHPDLDARAWCAELRAAGVLTRHYDTERLCPWLRVTVGTPEEMRVFLDQTRLILGRARA</sequence>
<comment type="similarity">
    <text evidence="6">Belongs to the class-II pyridoxal-phosphate-dependent aminotransferase family. Histidinol-phosphate aminotransferase subfamily.</text>
</comment>
<reference evidence="9" key="1">
    <citation type="submission" date="2016-10" db="EMBL/GenBank/DDBJ databases">
        <authorList>
            <person name="Varghese N."/>
            <person name="Submissions S."/>
        </authorList>
    </citation>
    <scope>NUCLEOTIDE SEQUENCE [LARGE SCALE GENOMIC DNA]</scope>
    <source>
        <strain evidence="9">DSM 22619</strain>
    </source>
</reference>
<dbReference type="InterPro" id="IPR015422">
    <property type="entry name" value="PyrdxlP-dep_Trfase_small"/>
</dbReference>
<dbReference type="HAMAP" id="MF_01023">
    <property type="entry name" value="HisC_aminotrans_2"/>
    <property type="match status" value="1"/>
</dbReference>
<dbReference type="PANTHER" id="PTHR43643:SF3">
    <property type="entry name" value="HISTIDINOL-PHOSPHATE AMINOTRANSFERASE"/>
    <property type="match status" value="1"/>
</dbReference>
<dbReference type="STRING" id="604330.SAMN04489857_1807"/>
<dbReference type="PANTHER" id="PTHR43643">
    <property type="entry name" value="HISTIDINOL-PHOSPHATE AMINOTRANSFERASE 2"/>
    <property type="match status" value="1"/>
</dbReference>
<dbReference type="GO" id="GO:0000105">
    <property type="term" value="P:L-histidine biosynthetic process"/>
    <property type="evidence" value="ECO:0007669"/>
    <property type="project" value="UniProtKB-UniRule"/>
</dbReference>
<name>A0A1G6J9T6_9ACTN</name>
<dbReference type="CDD" id="cd00609">
    <property type="entry name" value="AAT_like"/>
    <property type="match status" value="1"/>
</dbReference>
<keyword evidence="9" id="KW-1185">Reference proteome</keyword>
<dbReference type="GO" id="GO:0004400">
    <property type="term" value="F:histidinol-phosphate transaminase activity"/>
    <property type="evidence" value="ECO:0007669"/>
    <property type="project" value="UniProtKB-UniRule"/>
</dbReference>
<evidence type="ECO:0000256" key="3">
    <source>
        <dbReference type="ARBA" id="ARBA00022576"/>
    </source>
</evidence>
<evidence type="ECO:0000313" key="8">
    <source>
        <dbReference type="EMBL" id="SDC15544.1"/>
    </source>
</evidence>
<dbReference type="Proteomes" id="UP000198528">
    <property type="component" value="Unassembled WGS sequence"/>
</dbReference>
<accession>A0A1G6J9T6</accession>
<dbReference type="SUPFAM" id="SSF53383">
    <property type="entry name" value="PLP-dependent transferases"/>
    <property type="match status" value="1"/>
</dbReference>
<keyword evidence="5 6" id="KW-0663">Pyridoxal phosphate</keyword>